<keyword evidence="2" id="KW-1185">Reference proteome</keyword>
<accession>A0AAD6K8J9</accession>
<dbReference type="InterPro" id="IPR002347">
    <property type="entry name" value="SDR_fam"/>
</dbReference>
<dbReference type="PANTHER" id="PTHR48476:SF1">
    <property type="entry name" value="SHORT-CHAIN DEHYDROGENASE TIC 32, CHLOROPLASTIC-LIKE"/>
    <property type="match status" value="1"/>
</dbReference>
<dbReference type="PRINTS" id="PR00081">
    <property type="entry name" value="GDHRDH"/>
</dbReference>
<dbReference type="PANTHER" id="PTHR48476">
    <property type="entry name" value="SHORT-CHAIN DEHYDROGENASE TIC 32, CHLOROPLASTIC-LIKE"/>
    <property type="match status" value="1"/>
</dbReference>
<organism evidence="1 2">
    <name type="scientific">Salix udensis</name>
    <dbReference type="NCBI Taxonomy" id="889485"/>
    <lineage>
        <taxon>Eukaryota</taxon>
        <taxon>Viridiplantae</taxon>
        <taxon>Streptophyta</taxon>
        <taxon>Embryophyta</taxon>
        <taxon>Tracheophyta</taxon>
        <taxon>Spermatophyta</taxon>
        <taxon>Magnoliopsida</taxon>
        <taxon>eudicotyledons</taxon>
        <taxon>Gunneridae</taxon>
        <taxon>Pentapetalae</taxon>
        <taxon>rosids</taxon>
        <taxon>fabids</taxon>
        <taxon>Malpighiales</taxon>
        <taxon>Salicaceae</taxon>
        <taxon>Saliceae</taxon>
        <taxon>Salix</taxon>
    </lineage>
</organism>
<evidence type="ECO:0000313" key="2">
    <source>
        <dbReference type="Proteomes" id="UP001162972"/>
    </source>
</evidence>
<evidence type="ECO:0008006" key="3">
    <source>
        <dbReference type="Google" id="ProtNLM"/>
    </source>
</evidence>
<dbReference type="Proteomes" id="UP001162972">
    <property type="component" value="Chromosome 12"/>
</dbReference>
<dbReference type="SUPFAM" id="SSF51735">
    <property type="entry name" value="NAD(P)-binding Rossmann-fold domains"/>
    <property type="match status" value="1"/>
</dbReference>
<dbReference type="InterPro" id="IPR055280">
    <property type="entry name" value="TIC32"/>
</dbReference>
<comment type="caution">
    <text evidence="1">The sequence shown here is derived from an EMBL/GenBank/DDBJ whole genome shotgun (WGS) entry which is preliminary data.</text>
</comment>
<reference evidence="1 2" key="1">
    <citation type="journal article" date="2023" name="Int. J. Mol. Sci.">
        <title>De Novo Assembly and Annotation of 11 Diverse Shrub Willow (Salix) Genomes Reveals Novel Gene Organization in Sex-Linked Regions.</title>
        <authorList>
            <person name="Hyden B."/>
            <person name="Feng K."/>
            <person name="Yates T.B."/>
            <person name="Jawdy S."/>
            <person name="Cereghino C."/>
            <person name="Smart L.B."/>
            <person name="Muchero W."/>
        </authorList>
    </citation>
    <scope>NUCLEOTIDE SEQUENCE [LARGE SCALE GENOMIC DNA]</scope>
    <source>
        <tissue evidence="1">Shoot tip</tissue>
    </source>
</reference>
<evidence type="ECO:0000313" key="1">
    <source>
        <dbReference type="EMBL" id="KAJ6417652.1"/>
    </source>
</evidence>
<dbReference type="EMBL" id="JAPFFJ010000010">
    <property type="protein sequence ID" value="KAJ6417652.1"/>
    <property type="molecule type" value="Genomic_DNA"/>
</dbReference>
<dbReference type="AlphaFoldDB" id="A0AAD6K8J9"/>
<sequence>MATPFMLSKDNIELQFATNHVGHFLLTNLLMETIRKTASASRKEGRIVNVSSRRHQFSYLEGIRFAKLSDPSGYNSLSAYGQSKLANILHANEIARQLKEDRVEVTANSVHPGLIATNLFRHYSFVTGSCWSCWEVRHQKCPAGGSNYMLCSIASRSERHERAVFC</sequence>
<protein>
    <recommendedName>
        <fullName evidence="3">Short-chain dehydrogenase TIC 32, chloroplastic-like</fullName>
    </recommendedName>
</protein>
<dbReference type="InterPro" id="IPR036291">
    <property type="entry name" value="NAD(P)-bd_dom_sf"/>
</dbReference>
<gene>
    <name evidence="1" type="ORF">OIU84_001104</name>
</gene>
<proteinExistence type="predicted"/>
<dbReference type="Gene3D" id="3.40.50.720">
    <property type="entry name" value="NAD(P)-binding Rossmann-like Domain"/>
    <property type="match status" value="1"/>
</dbReference>
<name>A0AAD6K8J9_9ROSI</name>